<comment type="subcellular location">
    <subcellularLocation>
        <location evidence="13">Cell membrane</location>
        <topology evidence="13">Single-pass membrane protein</topology>
    </subcellularLocation>
    <subcellularLocation>
        <location evidence="12">Endomembrane system</location>
        <topology evidence="12">Single-pass membrane protein</topology>
    </subcellularLocation>
</comment>
<keyword evidence="4 13" id="KW-0138">CF(0)</keyword>
<keyword evidence="6 13" id="KW-0375">Hydrogen ion transport</keyword>
<evidence type="ECO:0000256" key="1">
    <source>
        <dbReference type="ARBA" id="ARBA00005513"/>
    </source>
</evidence>
<evidence type="ECO:0000256" key="3">
    <source>
        <dbReference type="ARBA" id="ARBA00022475"/>
    </source>
</evidence>
<evidence type="ECO:0000256" key="13">
    <source>
        <dbReference type="HAMAP-Rule" id="MF_01398"/>
    </source>
</evidence>
<comment type="function">
    <text evidence="13">Component of the F(0) channel, it forms part of the peripheral stalk, linking F(1) to F(0).</text>
</comment>
<comment type="caution">
    <text evidence="15">The sequence shown here is derived from an EMBL/GenBank/DDBJ whole genome shotgun (WGS) entry which is preliminary data.</text>
</comment>
<name>A0A1F6BQ53_9BACT</name>
<proteinExistence type="inferred from homology"/>
<evidence type="ECO:0000256" key="5">
    <source>
        <dbReference type="ARBA" id="ARBA00022692"/>
    </source>
</evidence>
<dbReference type="GO" id="GO:0012505">
    <property type="term" value="C:endomembrane system"/>
    <property type="evidence" value="ECO:0007669"/>
    <property type="project" value="UniProtKB-SubCell"/>
</dbReference>
<comment type="function">
    <text evidence="11 13">F(1)F(0) ATP synthase produces ATP from ADP in the presence of a proton or sodium gradient. F-type ATPases consist of two structural domains, F(1) containing the extramembraneous catalytic core and F(0) containing the membrane proton channel, linked together by a central stalk and a peripheral stalk. During catalysis, ATP synthesis in the catalytic domain of F(1) is coupled via a rotary mechanism of the central stalk subunits to proton translocation.</text>
</comment>
<dbReference type="AlphaFoldDB" id="A0A1F6BQ53"/>
<dbReference type="PANTHER" id="PTHR33445:SF1">
    <property type="entry name" value="ATP SYNTHASE SUBUNIT B"/>
    <property type="match status" value="1"/>
</dbReference>
<evidence type="ECO:0000256" key="11">
    <source>
        <dbReference type="ARBA" id="ARBA00025198"/>
    </source>
</evidence>
<keyword evidence="5 13" id="KW-0812">Transmembrane</keyword>
<keyword evidence="7 13" id="KW-1133">Transmembrane helix</keyword>
<dbReference type="InterPro" id="IPR028987">
    <property type="entry name" value="ATP_synth_B-like_membr_sf"/>
</dbReference>
<dbReference type="InterPro" id="IPR002146">
    <property type="entry name" value="ATP_synth_b/b'su_bac/chlpt"/>
</dbReference>
<dbReference type="SUPFAM" id="SSF81573">
    <property type="entry name" value="F1F0 ATP synthase subunit B, membrane domain"/>
    <property type="match status" value="1"/>
</dbReference>
<keyword evidence="9 13" id="KW-0472">Membrane</keyword>
<dbReference type="PANTHER" id="PTHR33445">
    <property type="entry name" value="ATP SYNTHASE SUBUNIT B', CHLOROPLASTIC"/>
    <property type="match status" value="1"/>
</dbReference>
<dbReference type="EMBL" id="MFKI01000019">
    <property type="protein sequence ID" value="OGG39055.1"/>
    <property type="molecule type" value="Genomic_DNA"/>
</dbReference>
<dbReference type="GO" id="GO:0046933">
    <property type="term" value="F:proton-transporting ATP synthase activity, rotational mechanism"/>
    <property type="evidence" value="ECO:0007669"/>
    <property type="project" value="UniProtKB-UniRule"/>
</dbReference>
<dbReference type="InterPro" id="IPR050059">
    <property type="entry name" value="ATP_synthase_B_chain"/>
</dbReference>
<dbReference type="InterPro" id="IPR005864">
    <property type="entry name" value="ATP_synth_F0_bsu_bac"/>
</dbReference>
<dbReference type="CDD" id="cd06503">
    <property type="entry name" value="ATP-synt_Fo_b"/>
    <property type="match status" value="1"/>
</dbReference>
<evidence type="ECO:0000256" key="10">
    <source>
        <dbReference type="ARBA" id="ARBA00023310"/>
    </source>
</evidence>
<evidence type="ECO:0000256" key="4">
    <source>
        <dbReference type="ARBA" id="ARBA00022547"/>
    </source>
</evidence>
<dbReference type="NCBIfam" id="TIGR01144">
    <property type="entry name" value="ATP_synt_b"/>
    <property type="match status" value="1"/>
</dbReference>
<evidence type="ECO:0000256" key="14">
    <source>
        <dbReference type="RuleBase" id="RU003848"/>
    </source>
</evidence>
<evidence type="ECO:0000256" key="9">
    <source>
        <dbReference type="ARBA" id="ARBA00023136"/>
    </source>
</evidence>
<keyword evidence="3 13" id="KW-1003">Cell membrane</keyword>
<evidence type="ECO:0000256" key="6">
    <source>
        <dbReference type="ARBA" id="ARBA00022781"/>
    </source>
</evidence>
<reference evidence="15 16" key="1">
    <citation type="journal article" date="2016" name="Nat. Commun.">
        <title>Thousands of microbial genomes shed light on interconnected biogeochemical processes in an aquifer system.</title>
        <authorList>
            <person name="Anantharaman K."/>
            <person name="Brown C.T."/>
            <person name="Hug L.A."/>
            <person name="Sharon I."/>
            <person name="Castelle C.J."/>
            <person name="Probst A.J."/>
            <person name="Thomas B.C."/>
            <person name="Singh A."/>
            <person name="Wilkins M.J."/>
            <person name="Karaoz U."/>
            <person name="Brodie E.L."/>
            <person name="Williams K.H."/>
            <person name="Hubbard S.S."/>
            <person name="Banfield J.F."/>
        </authorList>
    </citation>
    <scope>NUCLEOTIDE SEQUENCE [LARGE SCALE GENOMIC DNA]</scope>
</reference>
<feature type="transmembrane region" description="Helical" evidence="13">
    <location>
        <begin position="12"/>
        <end position="29"/>
    </location>
</feature>
<evidence type="ECO:0000313" key="15">
    <source>
        <dbReference type="EMBL" id="OGG39055.1"/>
    </source>
</evidence>
<comment type="similarity">
    <text evidence="1 13 14">Belongs to the ATPase B chain family.</text>
</comment>
<keyword evidence="8 13" id="KW-0406">Ion transport</keyword>
<evidence type="ECO:0000313" key="16">
    <source>
        <dbReference type="Proteomes" id="UP000179324"/>
    </source>
</evidence>
<protein>
    <recommendedName>
        <fullName evidence="13">ATP synthase subunit b</fullName>
    </recommendedName>
    <alternativeName>
        <fullName evidence="13">ATP synthase F(0) sector subunit b</fullName>
    </alternativeName>
    <alternativeName>
        <fullName evidence="13">ATPase subunit I</fullName>
    </alternativeName>
    <alternativeName>
        <fullName evidence="13">F-type ATPase subunit b</fullName>
        <shortName evidence="13">F-ATPase subunit b</shortName>
    </alternativeName>
</protein>
<dbReference type="GO" id="GO:0046961">
    <property type="term" value="F:proton-transporting ATPase activity, rotational mechanism"/>
    <property type="evidence" value="ECO:0007669"/>
    <property type="project" value="TreeGrafter"/>
</dbReference>
<dbReference type="GO" id="GO:0005886">
    <property type="term" value="C:plasma membrane"/>
    <property type="evidence" value="ECO:0007669"/>
    <property type="project" value="UniProtKB-SubCell"/>
</dbReference>
<dbReference type="Proteomes" id="UP000179324">
    <property type="component" value="Unassembled WGS sequence"/>
</dbReference>
<evidence type="ECO:0000256" key="12">
    <source>
        <dbReference type="ARBA" id="ARBA00037847"/>
    </source>
</evidence>
<dbReference type="Pfam" id="PF00430">
    <property type="entry name" value="ATP-synt_B"/>
    <property type="match status" value="1"/>
</dbReference>
<keyword evidence="10 13" id="KW-0066">ATP synthesis</keyword>
<accession>A0A1F6BQ53</accession>
<sequence>MSELIHNLGIEWKVLLAQIVNFAVLLFILKKFAYKPILKVLNDRQKRIEEAINRSKSVDKRMAEIETLKEKVLDEARRESEAIIKKAEEAALRVKESVLKEAHSVSEKLLVDTGKKIQAEREKIFREAKSEIADLVYAAVEKSIGDLAGENLKTKMVEDAMKFVASRK</sequence>
<dbReference type="GO" id="GO:0045259">
    <property type="term" value="C:proton-transporting ATP synthase complex"/>
    <property type="evidence" value="ECO:0007669"/>
    <property type="project" value="UniProtKB-KW"/>
</dbReference>
<keyword evidence="2 13" id="KW-0813">Transport</keyword>
<gene>
    <name evidence="13" type="primary">atpF</name>
    <name evidence="15" type="ORF">A2127_02650</name>
</gene>
<organism evidence="15 16">
    <name type="scientific">Candidatus Jorgensenbacteria bacterium GWC1_48_12</name>
    <dbReference type="NCBI Taxonomy" id="1798469"/>
    <lineage>
        <taxon>Bacteria</taxon>
        <taxon>Candidatus Joergenseniibacteriota</taxon>
    </lineage>
</organism>
<dbReference type="HAMAP" id="MF_01398">
    <property type="entry name" value="ATP_synth_b_bprime"/>
    <property type="match status" value="1"/>
</dbReference>
<evidence type="ECO:0000256" key="8">
    <source>
        <dbReference type="ARBA" id="ARBA00023065"/>
    </source>
</evidence>
<comment type="subunit">
    <text evidence="13">F-type ATPases have 2 components, F(1) - the catalytic core - and F(0) - the membrane proton channel. F(1) has five subunits: alpha(3), beta(3), gamma(1), delta(1), epsilon(1). F(0) has three main subunits: a(1), b(2) and c(10-14). The alpha and beta chains form an alternating ring which encloses part of the gamma chain. F(1) is attached to F(0) by a central stalk formed by the gamma and epsilon chains, while a peripheral stalk is formed by the delta and b chains.</text>
</comment>
<evidence type="ECO:0000256" key="2">
    <source>
        <dbReference type="ARBA" id="ARBA00022448"/>
    </source>
</evidence>
<evidence type="ECO:0000256" key="7">
    <source>
        <dbReference type="ARBA" id="ARBA00022989"/>
    </source>
</evidence>